<gene>
    <name evidence="1" type="ORF">KOR34_37410</name>
</gene>
<reference evidence="1 2" key="1">
    <citation type="submission" date="2019-02" db="EMBL/GenBank/DDBJ databases">
        <title>Deep-cultivation of Planctomycetes and their phenomic and genomic characterization uncovers novel biology.</title>
        <authorList>
            <person name="Wiegand S."/>
            <person name="Jogler M."/>
            <person name="Boedeker C."/>
            <person name="Pinto D."/>
            <person name="Vollmers J."/>
            <person name="Rivas-Marin E."/>
            <person name="Kohn T."/>
            <person name="Peeters S.H."/>
            <person name="Heuer A."/>
            <person name="Rast P."/>
            <person name="Oberbeckmann S."/>
            <person name="Bunk B."/>
            <person name="Jeske O."/>
            <person name="Meyerdierks A."/>
            <person name="Storesund J.E."/>
            <person name="Kallscheuer N."/>
            <person name="Luecker S."/>
            <person name="Lage O.M."/>
            <person name="Pohl T."/>
            <person name="Merkel B.J."/>
            <person name="Hornburger P."/>
            <person name="Mueller R.-W."/>
            <person name="Bruemmer F."/>
            <person name="Labrenz M."/>
            <person name="Spormann A.M."/>
            <person name="Op Den Camp H."/>
            <person name="Overmann J."/>
            <person name="Amann R."/>
            <person name="Jetten M.S.M."/>
            <person name="Mascher T."/>
            <person name="Medema M.H."/>
            <person name="Devos D.P."/>
            <person name="Kaster A.-K."/>
            <person name="Ovreas L."/>
            <person name="Rohde M."/>
            <person name="Galperin M.Y."/>
            <person name="Jogler C."/>
        </authorList>
    </citation>
    <scope>NUCLEOTIDE SEQUENCE [LARGE SCALE GENOMIC DNA]</scope>
    <source>
        <strain evidence="1 2">KOR34</strain>
    </source>
</reference>
<dbReference type="Proteomes" id="UP000316714">
    <property type="component" value="Unassembled WGS sequence"/>
</dbReference>
<proteinExistence type="predicted"/>
<protein>
    <submittedName>
        <fullName evidence="1">Uncharacterized protein</fullName>
    </submittedName>
</protein>
<name>A0A5C5V847_9BACT</name>
<evidence type="ECO:0000313" key="1">
    <source>
        <dbReference type="EMBL" id="TWT33905.1"/>
    </source>
</evidence>
<organism evidence="1 2">
    <name type="scientific">Posidoniimonas corsicana</name>
    <dbReference type="NCBI Taxonomy" id="1938618"/>
    <lineage>
        <taxon>Bacteria</taxon>
        <taxon>Pseudomonadati</taxon>
        <taxon>Planctomycetota</taxon>
        <taxon>Planctomycetia</taxon>
        <taxon>Pirellulales</taxon>
        <taxon>Lacipirellulaceae</taxon>
        <taxon>Posidoniimonas</taxon>
    </lineage>
</organism>
<dbReference type="EMBL" id="SIHJ01000002">
    <property type="protein sequence ID" value="TWT33905.1"/>
    <property type="molecule type" value="Genomic_DNA"/>
</dbReference>
<dbReference type="OrthoDB" id="1247426at2"/>
<comment type="caution">
    <text evidence="1">The sequence shown here is derived from an EMBL/GenBank/DDBJ whole genome shotgun (WGS) entry which is preliminary data.</text>
</comment>
<sequence length="176" mass="19799">MNEIVFKHLLIRTANVAIGPSTLRNQGDAGVVQAARDALKLLTLEDYSAAVREGVGELLDAHTEFVRRRLPRAARNWGAARKALNIFLRDVLYSRYLCREYGLAKLESLLEVPLDRDIATRLLAEPEGEGLPKWGTIKRLTPEASEQYQAVARRVAKRMGTHPVHLDVLYWGRSQA</sequence>
<dbReference type="RefSeq" id="WP_146566906.1">
    <property type="nucleotide sequence ID" value="NZ_SIHJ01000002.1"/>
</dbReference>
<evidence type="ECO:0000313" key="2">
    <source>
        <dbReference type="Proteomes" id="UP000316714"/>
    </source>
</evidence>
<accession>A0A5C5V847</accession>
<dbReference type="AlphaFoldDB" id="A0A5C5V847"/>
<keyword evidence="2" id="KW-1185">Reference proteome</keyword>